<evidence type="ECO:0000313" key="1">
    <source>
        <dbReference type="EMBL" id="MFE3872707.1"/>
    </source>
</evidence>
<sequence>MKNLKQNIASPIHAELGVYAKVCFAPIYKLPDILKETQNMEENVIIEITENSLNAFSEKFLEKSKPNQFYDKNVFFTQKLRGSKYNQFQVIGNLGGIPTDSEFTSDTDFYIISDFIFEEVKCGIIDTQLVELGKKLNSKGKKHTKLKVLTEKVFLEHIHKRCLNINDQVTLHLISKLI</sequence>
<dbReference type="Gene3D" id="3.40.50.10190">
    <property type="entry name" value="BRCT domain"/>
    <property type="match status" value="1"/>
</dbReference>
<keyword evidence="2" id="KW-1185">Reference proteome</keyword>
<evidence type="ECO:0000313" key="2">
    <source>
        <dbReference type="Proteomes" id="UP001600107"/>
    </source>
</evidence>
<organism evidence="1 2">
    <name type="scientific">Flavobacterium zhoui</name>
    <dbReference type="NCBI Taxonomy" id="3230414"/>
    <lineage>
        <taxon>Bacteria</taxon>
        <taxon>Pseudomonadati</taxon>
        <taxon>Bacteroidota</taxon>
        <taxon>Flavobacteriia</taxon>
        <taxon>Flavobacteriales</taxon>
        <taxon>Flavobacteriaceae</taxon>
        <taxon>Flavobacterium</taxon>
    </lineage>
</organism>
<dbReference type="EMBL" id="JBHZPY010000021">
    <property type="protein sequence ID" value="MFE3872707.1"/>
    <property type="molecule type" value="Genomic_DNA"/>
</dbReference>
<protein>
    <submittedName>
        <fullName evidence="1">Uncharacterized protein</fullName>
    </submittedName>
</protein>
<gene>
    <name evidence="1" type="ORF">ACFX5F_15910</name>
</gene>
<proteinExistence type="predicted"/>
<dbReference type="InterPro" id="IPR036420">
    <property type="entry name" value="BRCT_dom_sf"/>
</dbReference>
<reference evidence="1 2" key="1">
    <citation type="submission" date="2024-06" db="EMBL/GenBank/DDBJ databases">
        <title>Flavobacterium spp. isolated from glacier.</title>
        <authorList>
            <person name="Han D."/>
        </authorList>
    </citation>
    <scope>NUCLEOTIDE SEQUENCE [LARGE SCALE GENOMIC DNA]</scope>
    <source>
        <strain evidence="1 2">ZS1P70</strain>
    </source>
</reference>
<dbReference type="Proteomes" id="UP001600107">
    <property type="component" value="Unassembled WGS sequence"/>
</dbReference>
<accession>A0ABW6I8S3</accession>
<name>A0ABW6I8S3_9FLAO</name>
<comment type="caution">
    <text evidence="1">The sequence shown here is derived from an EMBL/GenBank/DDBJ whole genome shotgun (WGS) entry which is preliminary data.</text>
</comment>